<dbReference type="EMBL" id="KN847496">
    <property type="protein sequence ID" value="KIW14354.1"/>
    <property type="molecule type" value="Genomic_DNA"/>
</dbReference>
<dbReference type="HOGENOM" id="CLU_038278_1_0_1"/>
<feature type="compositionally biased region" description="Polar residues" evidence="5">
    <location>
        <begin position="345"/>
        <end position="358"/>
    </location>
</feature>
<protein>
    <recommendedName>
        <fullName evidence="2">RNA polymerase II holoenzyme cyclin-like subunit</fullName>
    </recommendedName>
</protein>
<dbReference type="Proteomes" id="UP000053328">
    <property type="component" value="Unassembled WGS sequence"/>
</dbReference>
<feature type="region of interest" description="Disordered" evidence="5">
    <location>
        <begin position="306"/>
        <end position="410"/>
    </location>
</feature>
<dbReference type="PANTHER" id="PTHR10026">
    <property type="entry name" value="CYCLIN"/>
    <property type="match status" value="1"/>
</dbReference>
<evidence type="ECO:0000313" key="8">
    <source>
        <dbReference type="Proteomes" id="UP000053328"/>
    </source>
</evidence>
<evidence type="ECO:0000256" key="2">
    <source>
        <dbReference type="ARBA" id="ARBA00014912"/>
    </source>
</evidence>
<dbReference type="InterPro" id="IPR043198">
    <property type="entry name" value="Cyclin/Ssn8"/>
</dbReference>
<dbReference type="SMART" id="SM00385">
    <property type="entry name" value="CYCLIN"/>
    <property type="match status" value="1"/>
</dbReference>
<dbReference type="Pfam" id="PF00134">
    <property type="entry name" value="Cyclin_N"/>
    <property type="match status" value="1"/>
</dbReference>
<reference evidence="7 8" key="1">
    <citation type="submission" date="2015-01" db="EMBL/GenBank/DDBJ databases">
        <title>The Genome Sequence of Exophiala spinifera CBS89968.</title>
        <authorList>
            <consortium name="The Broad Institute Genomics Platform"/>
            <person name="Cuomo C."/>
            <person name="de Hoog S."/>
            <person name="Gorbushina A."/>
            <person name="Stielow B."/>
            <person name="Teixiera M."/>
            <person name="Abouelleil A."/>
            <person name="Chapman S.B."/>
            <person name="Priest M."/>
            <person name="Young S.K."/>
            <person name="Wortman J."/>
            <person name="Nusbaum C."/>
            <person name="Birren B."/>
        </authorList>
    </citation>
    <scope>NUCLEOTIDE SEQUENCE [LARGE SCALE GENOMIC DNA]</scope>
    <source>
        <strain evidence="7 8">CBS 89968</strain>
    </source>
</reference>
<feature type="region of interest" description="Disordered" evidence="5">
    <location>
        <begin position="1"/>
        <end position="24"/>
    </location>
</feature>
<dbReference type="FunFam" id="1.10.472.10:FF:000073">
    <property type="entry name" value="C-type cyclin"/>
    <property type="match status" value="1"/>
</dbReference>
<feature type="compositionally biased region" description="Basic and acidic residues" evidence="5">
    <location>
        <begin position="378"/>
        <end position="403"/>
    </location>
</feature>
<dbReference type="InterPro" id="IPR036915">
    <property type="entry name" value="Cyclin-like_sf"/>
</dbReference>
<feature type="domain" description="Cyclin-like" evidence="6">
    <location>
        <begin position="63"/>
        <end position="162"/>
    </location>
</feature>
<organism evidence="7 8">
    <name type="scientific">Exophiala spinifera</name>
    <dbReference type="NCBI Taxonomy" id="91928"/>
    <lineage>
        <taxon>Eukaryota</taxon>
        <taxon>Fungi</taxon>
        <taxon>Dikarya</taxon>
        <taxon>Ascomycota</taxon>
        <taxon>Pezizomycotina</taxon>
        <taxon>Eurotiomycetes</taxon>
        <taxon>Chaetothyriomycetidae</taxon>
        <taxon>Chaetothyriales</taxon>
        <taxon>Herpotrichiellaceae</taxon>
        <taxon>Exophiala</taxon>
    </lineage>
</organism>
<dbReference type="InterPro" id="IPR006671">
    <property type="entry name" value="Cyclin_N"/>
</dbReference>
<dbReference type="Gene3D" id="1.10.472.10">
    <property type="entry name" value="Cyclin-like"/>
    <property type="match status" value="2"/>
</dbReference>
<evidence type="ECO:0000256" key="5">
    <source>
        <dbReference type="SAM" id="MobiDB-lite"/>
    </source>
</evidence>
<dbReference type="CDD" id="cd20546">
    <property type="entry name" value="CYCLIN_SpCG1C_ScCTK2-like_rpt2"/>
    <property type="match status" value="1"/>
</dbReference>
<dbReference type="GeneID" id="27334219"/>
<evidence type="ECO:0000256" key="1">
    <source>
        <dbReference type="ARBA" id="ARBA00008638"/>
    </source>
</evidence>
<dbReference type="VEuPathDB" id="FungiDB:PV08_07136"/>
<feature type="compositionally biased region" description="Polar residues" evidence="5">
    <location>
        <begin position="307"/>
        <end position="321"/>
    </location>
</feature>
<evidence type="ECO:0000256" key="4">
    <source>
        <dbReference type="RuleBase" id="RU000383"/>
    </source>
</evidence>
<accession>A0A0D2BSU5</accession>
<sequence length="410" mass="45333">MRPSNGDHHSSRPSRSSGGGGGPMSNHVQVAKAYVFEQQIQKALHDTGVSQAREDSIRLAGVLWIDNVRRALKLPVKTFNTAVVYFHKFRLQHSDGEYSFVDAAAAALFTACKIEDTLKKSRDILCAAHNSKVPRQEHLSPDNPAFEHQSRTIIGLERLMLEASGFDFRSSHPQPLMVKLAKMYEFDKSSPVVRTAYSISLDLYRTFAPLKQTNATLAFSCLELAGRLHGIEHRAIWRGDDYPSFKIGRGEVMETLLDLLELYTHHRTSTAVGPDFPVEIFLEVRIPLNLECEEKAIPRYTAWFEGGTQNRGSANTSNGATANGDYPHNRSRGSSKNVSPKDVASPSTNASSISTAPTSGPLPAGASTTPTGAAIRQRMGERGREGTVRFILDPDREREERSIIDLYNQP</sequence>
<dbReference type="AlphaFoldDB" id="A0A0D2BSU5"/>
<dbReference type="GO" id="GO:0006357">
    <property type="term" value="P:regulation of transcription by RNA polymerase II"/>
    <property type="evidence" value="ECO:0007669"/>
    <property type="project" value="InterPro"/>
</dbReference>
<feature type="compositionally biased region" description="Basic and acidic residues" evidence="5">
    <location>
        <begin position="1"/>
        <end position="10"/>
    </location>
</feature>
<dbReference type="GO" id="GO:0016538">
    <property type="term" value="F:cyclin-dependent protein serine/threonine kinase regulator activity"/>
    <property type="evidence" value="ECO:0007669"/>
    <property type="project" value="InterPro"/>
</dbReference>
<dbReference type="STRING" id="91928.A0A0D2BSU5"/>
<dbReference type="OrthoDB" id="4951845at2759"/>
<dbReference type="InterPro" id="IPR013763">
    <property type="entry name" value="Cyclin-like_dom"/>
</dbReference>
<evidence type="ECO:0000259" key="6">
    <source>
        <dbReference type="SMART" id="SM00385"/>
    </source>
</evidence>
<gene>
    <name evidence="7" type="ORF">PV08_07136</name>
</gene>
<proteinExistence type="inferred from homology"/>
<comment type="function">
    <text evidence="3">Component of the SRB8-11 complex. The SRB8-11 complex is a regulatory module of the Mediator complex which is itself involved in regulation of basal and activated RNA polymerase II-dependent transcription. The SRB8-11 complex may be involved in the transcriptional repression of a subset of genes regulated by Mediator. It may inhibit the association of the Mediator complex with RNA polymerase II to form the holoenzyme complex. The SRB8-11 complex phosphorylates the C-terminal domain (CTD) of the largest subunit of RNA polymerase II.</text>
</comment>
<keyword evidence="4" id="KW-0195">Cyclin</keyword>
<evidence type="ECO:0000256" key="3">
    <source>
        <dbReference type="ARBA" id="ARBA00025278"/>
    </source>
</evidence>
<comment type="similarity">
    <text evidence="1">Belongs to the cyclin family. Cyclin C subfamily.</text>
</comment>
<evidence type="ECO:0000313" key="7">
    <source>
        <dbReference type="EMBL" id="KIW14354.1"/>
    </source>
</evidence>
<dbReference type="RefSeq" id="XP_016234570.1">
    <property type="nucleotide sequence ID" value="XM_016381468.1"/>
</dbReference>
<dbReference type="SUPFAM" id="SSF47954">
    <property type="entry name" value="Cyclin-like"/>
    <property type="match status" value="2"/>
</dbReference>
<feature type="compositionally biased region" description="Low complexity" evidence="5">
    <location>
        <begin position="361"/>
        <end position="374"/>
    </location>
</feature>
<name>A0A0D2BSU5_9EURO</name>
<keyword evidence="8" id="KW-1185">Reference proteome</keyword>